<dbReference type="Proteomes" id="UP000038009">
    <property type="component" value="Unassembled WGS sequence"/>
</dbReference>
<organism evidence="2 3">
    <name type="scientific">Leptomonas seymouri</name>
    <dbReference type="NCBI Taxonomy" id="5684"/>
    <lineage>
        <taxon>Eukaryota</taxon>
        <taxon>Discoba</taxon>
        <taxon>Euglenozoa</taxon>
        <taxon>Kinetoplastea</taxon>
        <taxon>Metakinetoplastina</taxon>
        <taxon>Trypanosomatida</taxon>
        <taxon>Trypanosomatidae</taxon>
        <taxon>Leishmaniinae</taxon>
        <taxon>Leptomonas</taxon>
    </lineage>
</organism>
<dbReference type="VEuPathDB" id="TriTrypDB:Lsey_0173_0110"/>
<reference evidence="2 3" key="1">
    <citation type="journal article" date="2015" name="PLoS Pathog.">
        <title>Leptomonas seymouri: Adaptations to the Dixenous Life Cycle Analyzed by Genome Sequencing, Transcriptome Profiling and Co-infection with Leishmania donovani.</title>
        <authorList>
            <person name="Kraeva N."/>
            <person name="Butenko A."/>
            <person name="Hlavacova J."/>
            <person name="Kostygov A."/>
            <person name="Myskova J."/>
            <person name="Grybchuk D."/>
            <person name="Lestinova T."/>
            <person name="Votypka J."/>
            <person name="Volf P."/>
            <person name="Opperdoes F."/>
            <person name="Flegontov P."/>
            <person name="Lukes J."/>
            <person name="Yurchenko V."/>
        </authorList>
    </citation>
    <scope>NUCLEOTIDE SEQUENCE [LARGE SCALE GENOMIC DNA]</scope>
    <source>
        <strain evidence="2 3">ATCC 30220</strain>
    </source>
</reference>
<dbReference type="OrthoDB" id="277400at2759"/>
<dbReference type="AlphaFoldDB" id="A0A0N1PDM6"/>
<evidence type="ECO:0000313" key="3">
    <source>
        <dbReference type="Proteomes" id="UP000038009"/>
    </source>
</evidence>
<proteinExistence type="predicted"/>
<comment type="caution">
    <text evidence="2">The sequence shown here is derived from an EMBL/GenBank/DDBJ whole genome shotgun (WGS) entry which is preliminary data.</text>
</comment>
<keyword evidence="3" id="KW-1185">Reference proteome</keyword>
<sequence length="375" mass="39161">MADATVSLTPTSVSGLLCNSSPLAAAIAMATTEVDANALASVVRGQHAPQSGSLWAADMYDVPQQPVEALVALPLQSEVSSTAAIAPTAEAPDDCPSISPPPSSGLEQQQEQQQLHVSVMSAGSTEESGSAPFTAVPSSDIPPGQPFAHTATASVSRLRKNVSWQCGLCGYYVLAMDQDGTPLSFATSAFGNVLPLMCPRCRLSHTSWQASTPFNEQGDHLNLPTTYSNRYVAPSAPSADAQLIKGSASTKEREAALAGGEMGGDEGTRFLHSALPSTLAGVGVGNTLLSHRAAAASLSITSRQLRNTGAAASDASLQRRAFYCGHCNRRLLRVDANGELVDMNRNKDGSICPIQCPGCGEMHSDWVVKPYAVHR</sequence>
<accession>A0A0N1PDM6</accession>
<evidence type="ECO:0000256" key="1">
    <source>
        <dbReference type="SAM" id="MobiDB-lite"/>
    </source>
</evidence>
<feature type="region of interest" description="Disordered" evidence="1">
    <location>
        <begin position="89"/>
        <end position="134"/>
    </location>
</feature>
<gene>
    <name evidence="2" type="ORF">ABL78_5283</name>
</gene>
<evidence type="ECO:0000313" key="2">
    <source>
        <dbReference type="EMBL" id="KPI85662.1"/>
    </source>
</evidence>
<dbReference type="EMBL" id="LJSK01000173">
    <property type="protein sequence ID" value="KPI85662.1"/>
    <property type="molecule type" value="Genomic_DNA"/>
</dbReference>
<dbReference type="OMA" id="RRAYYCG"/>
<protein>
    <submittedName>
        <fullName evidence="2">Uncharacterized protein</fullName>
    </submittedName>
</protein>
<name>A0A0N1PDM6_LEPSE</name>